<dbReference type="EMBL" id="KV425556">
    <property type="protein sequence ID" value="KZT28833.1"/>
    <property type="molecule type" value="Genomic_DNA"/>
</dbReference>
<dbReference type="Proteomes" id="UP000076761">
    <property type="component" value="Unassembled WGS sequence"/>
</dbReference>
<keyword evidence="1" id="KW-0812">Transmembrane</keyword>
<dbReference type="InterPro" id="IPR018620">
    <property type="entry name" value="Ubiquitin3-bd_protein_But2_C"/>
</dbReference>
<dbReference type="AlphaFoldDB" id="A0A165UX85"/>
<protein>
    <recommendedName>
        <fullName evidence="2">Ubiquitin 3 binding protein But2 C-terminal domain-containing protein</fullName>
    </recommendedName>
</protein>
<evidence type="ECO:0000313" key="3">
    <source>
        <dbReference type="EMBL" id="KZT28833.1"/>
    </source>
</evidence>
<gene>
    <name evidence="3" type="ORF">NEOLEDRAFT_1129076</name>
</gene>
<dbReference type="InParanoid" id="A0A165UX85"/>
<feature type="domain" description="Ubiquitin 3 binding protein But2 C-terminal" evidence="2">
    <location>
        <begin position="102"/>
        <end position="262"/>
    </location>
</feature>
<organism evidence="3 4">
    <name type="scientific">Neolentinus lepideus HHB14362 ss-1</name>
    <dbReference type="NCBI Taxonomy" id="1314782"/>
    <lineage>
        <taxon>Eukaryota</taxon>
        <taxon>Fungi</taxon>
        <taxon>Dikarya</taxon>
        <taxon>Basidiomycota</taxon>
        <taxon>Agaricomycotina</taxon>
        <taxon>Agaricomycetes</taxon>
        <taxon>Gloeophyllales</taxon>
        <taxon>Gloeophyllaceae</taxon>
        <taxon>Neolentinus</taxon>
    </lineage>
</organism>
<dbReference type="OrthoDB" id="61113at2759"/>
<evidence type="ECO:0000256" key="1">
    <source>
        <dbReference type="SAM" id="Phobius"/>
    </source>
</evidence>
<sequence length="278" mass="31750">MAIFFQERYNPLQATSEGDEDKALGEEVVGHSTNIGQHVWFALAICLLCTVLNILVLADLGFSKTGRADQWTSLPRPNKYIGLETVDRSNTSYQPPAPIFNFPQLLTQVDKTRPLYTFPDDSRRWYSRTGTVSPDDRRFHVDKYMHSIAQFRIIDWGMEECAVVIHIPSKTPLRSSGTNTTVFLGSNETSIDVWLLHSDSPIDPRTLSWKTRPRRERHLATLRILAGEVSSSEHFLCRSDSLQTLEYACSMGDDCMVDLWQDKEEPLLGTYMRQYPTV</sequence>
<feature type="transmembrane region" description="Helical" evidence="1">
    <location>
        <begin position="39"/>
        <end position="58"/>
    </location>
</feature>
<evidence type="ECO:0000313" key="4">
    <source>
        <dbReference type="Proteomes" id="UP000076761"/>
    </source>
</evidence>
<dbReference type="Pfam" id="PF09792">
    <property type="entry name" value="But2"/>
    <property type="match status" value="1"/>
</dbReference>
<accession>A0A165UX85</accession>
<name>A0A165UX85_9AGAM</name>
<reference evidence="3 4" key="1">
    <citation type="journal article" date="2016" name="Mol. Biol. Evol.">
        <title>Comparative Genomics of Early-Diverging Mushroom-Forming Fungi Provides Insights into the Origins of Lignocellulose Decay Capabilities.</title>
        <authorList>
            <person name="Nagy L.G."/>
            <person name="Riley R."/>
            <person name="Tritt A."/>
            <person name="Adam C."/>
            <person name="Daum C."/>
            <person name="Floudas D."/>
            <person name="Sun H."/>
            <person name="Yadav J.S."/>
            <person name="Pangilinan J."/>
            <person name="Larsson K.H."/>
            <person name="Matsuura K."/>
            <person name="Barry K."/>
            <person name="Labutti K."/>
            <person name="Kuo R."/>
            <person name="Ohm R.A."/>
            <person name="Bhattacharya S.S."/>
            <person name="Shirouzu T."/>
            <person name="Yoshinaga Y."/>
            <person name="Martin F.M."/>
            <person name="Grigoriev I.V."/>
            <person name="Hibbett D.S."/>
        </authorList>
    </citation>
    <scope>NUCLEOTIDE SEQUENCE [LARGE SCALE GENOMIC DNA]</scope>
    <source>
        <strain evidence="3 4">HHB14362 ss-1</strain>
    </source>
</reference>
<keyword evidence="1" id="KW-1133">Transmembrane helix</keyword>
<proteinExistence type="predicted"/>
<keyword evidence="1" id="KW-0472">Membrane</keyword>
<evidence type="ECO:0000259" key="2">
    <source>
        <dbReference type="Pfam" id="PF09792"/>
    </source>
</evidence>
<keyword evidence="4" id="KW-1185">Reference proteome</keyword>